<dbReference type="PANTHER" id="PTHR10256:SF0">
    <property type="entry name" value="INACTIVE SELENIDE, WATER DIKINASE-LIKE PROTEIN-RELATED"/>
    <property type="match status" value="1"/>
</dbReference>
<name>A0A2T1ABI1_TRISK</name>
<keyword evidence="5" id="KW-0711">Selenium</keyword>
<dbReference type="GO" id="GO:0016491">
    <property type="term" value="F:oxidoreductase activity"/>
    <property type="evidence" value="ECO:0007669"/>
    <property type="project" value="InterPro"/>
</dbReference>
<dbReference type="InterPro" id="IPR010918">
    <property type="entry name" value="PurM-like_C_dom"/>
</dbReference>
<dbReference type="Gene3D" id="3.30.1330.10">
    <property type="entry name" value="PurM-like, N-terminal domain"/>
    <property type="match status" value="1"/>
</dbReference>
<dbReference type="PRINTS" id="PR00368">
    <property type="entry name" value="FADPNR"/>
</dbReference>
<dbReference type="EMBL" id="PVUF01000012">
    <property type="protein sequence ID" value="PRZ45950.1"/>
    <property type="molecule type" value="Genomic_DNA"/>
</dbReference>
<dbReference type="InterPro" id="IPR017584">
    <property type="entry name" value="Pyridine_nucleo_diS_OxRdtase_N"/>
</dbReference>
<dbReference type="SUPFAM" id="SSF51905">
    <property type="entry name" value="FAD/NAD(P)-binding domain"/>
    <property type="match status" value="2"/>
</dbReference>
<dbReference type="InterPro" id="IPR016188">
    <property type="entry name" value="PurM-like_N"/>
</dbReference>
<evidence type="ECO:0000256" key="5">
    <source>
        <dbReference type="ARBA" id="ARBA00023266"/>
    </source>
</evidence>
<evidence type="ECO:0000259" key="7">
    <source>
        <dbReference type="Pfam" id="PF02769"/>
    </source>
</evidence>
<evidence type="ECO:0000259" key="8">
    <source>
        <dbReference type="Pfam" id="PF07992"/>
    </source>
</evidence>
<dbReference type="SUPFAM" id="SSF55326">
    <property type="entry name" value="PurM N-terminal domain-like"/>
    <property type="match status" value="1"/>
</dbReference>
<comment type="caution">
    <text evidence="9">The sequence shown here is derived from an EMBL/GenBank/DDBJ whole genome shotgun (WGS) entry which is preliminary data.</text>
</comment>
<proteinExistence type="predicted"/>
<dbReference type="Proteomes" id="UP000237718">
    <property type="component" value="Unassembled WGS sequence"/>
</dbReference>
<dbReference type="Gene3D" id="3.50.50.100">
    <property type="match status" value="1"/>
</dbReference>
<dbReference type="Pfam" id="PF07992">
    <property type="entry name" value="Pyr_redox_2"/>
    <property type="match status" value="1"/>
</dbReference>
<evidence type="ECO:0000313" key="10">
    <source>
        <dbReference type="Proteomes" id="UP000237718"/>
    </source>
</evidence>
<dbReference type="SUPFAM" id="SSF56042">
    <property type="entry name" value="PurM C-terminal domain-like"/>
    <property type="match status" value="1"/>
</dbReference>
<feature type="domain" description="PurM-like C-terminal" evidence="7">
    <location>
        <begin position="549"/>
        <end position="716"/>
    </location>
</feature>
<dbReference type="NCBIfam" id="TIGR00476">
    <property type="entry name" value="selD"/>
    <property type="match status" value="1"/>
</dbReference>
<dbReference type="PANTHER" id="PTHR10256">
    <property type="entry name" value="SELENIDE, WATER DIKINASE"/>
    <property type="match status" value="1"/>
</dbReference>
<gene>
    <name evidence="9" type="ORF">CLV89_11262</name>
</gene>
<evidence type="ECO:0000256" key="4">
    <source>
        <dbReference type="ARBA" id="ARBA00022840"/>
    </source>
</evidence>
<dbReference type="OrthoDB" id="9767928at2"/>
<dbReference type="Pfam" id="PF02769">
    <property type="entry name" value="AIRS_C"/>
    <property type="match status" value="1"/>
</dbReference>
<dbReference type="GO" id="GO:0005524">
    <property type="term" value="F:ATP binding"/>
    <property type="evidence" value="ECO:0007669"/>
    <property type="project" value="UniProtKB-KW"/>
</dbReference>
<dbReference type="InterPro" id="IPR036921">
    <property type="entry name" value="PurM-like_N_sf"/>
</dbReference>
<organism evidence="9 10">
    <name type="scientific">Tritonibacter scottomollicae</name>
    <name type="common">Epibacterium scottomollicae</name>
    <dbReference type="NCBI Taxonomy" id="483013"/>
    <lineage>
        <taxon>Bacteria</taxon>
        <taxon>Pseudomonadati</taxon>
        <taxon>Pseudomonadota</taxon>
        <taxon>Alphaproteobacteria</taxon>
        <taxon>Rhodobacterales</taxon>
        <taxon>Paracoccaceae</taxon>
        <taxon>Tritonibacter</taxon>
    </lineage>
</organism>
<dbReference type="GO" id="GO:0004756">
    <property type="term" value="F:selenide, water dikinase activity"/>
    <property type="evidence" value="ECO:0007669"/>
    <property type="project" value="TreeGrafter"/>
</dbReference>
<keyword evidence="4" id="KW-0067">ATP-binding</keyword>
<dbReference type="NCBIfam" id="TIGR03169">
    <property type="entry name" value="Nterm_to_SelD"/>
    <property type="match status" value="1"/>
</dbReference>
<evidence type="ECO:0000256" key="2">
    <source>
        <dbReference type="ARBA" id="ARBA00022741"/>
    </source>
</evidence>
<keyword evidence="2" id="KW-0547">Nucleotide-binding</keyword>
<dbReference type="GO" id="GO:0005737">
    <property type="term" value="C:cytoplasm"/>
    <property type="evidence" value="ECO:0007669"/>
    <property type="project" value="TreeGrafter"/>
</dbReference>
<dbReference type="InterPro" id="IPR004536">
    <property type="entry name" value="SPS/SelD"/>
</dbReference>
<evidence type="ECO:0000256" key="1">
    <source>
        <dbReference type="ARBA" id="ARBA00022679"/>
    </source>
</evidence>
<dbReference type="InterPro" id="IPR023753">
    <property type="entry name" value="FAD/NAD-binding_dom"/>
</dbReference>
<dbReference type="AlphaFoldDB" id="A0A2T1ABI1"/>
<feature type="domain" description="FAD/NAD(P)-binding" evidence="8">
    <location>
        <begin position="11"/>
        <end position="303"/>
    </location>
</feature>
<evidence type="ECO:0000259" key="6">
    <source>
        <dbReference type="Pfam" id="PF00586"/>
    </source>
</evidence>
<dbReference type="RefSeq" id="WP_106164801.1">
    <property type="nucleotide sequence ID" value="NZ_PVUF01000012.1"/>
</dbReference>
<evidence type="ECO:0000256" key="3">
    <source>
        <dbReference type="ARBA" id="ARBA00022777"/>
    </source>
</evidence>
<dbReference type="CDD" id="cd02195">
    <property type="entry name" value="SelD"/>
    <property type="match status" value="1"/>
</dbReference>
<sequence length="720" mass="75880">MHSSRLPLTRDLVLVGGGHTHALLLRMWGMNPLPGVRLTLINPGPTAPYSGMLPGFVAGHYTREALDIDLVKLARFAGARLILGAAEQIDPANKRIAVPGRPEIAYDVASIDIGITSAMPDLPGFADHAIPAKPLGMLASAWEAFRADSSAARIACIGGGVAGAELILAMSHALRQHNRLTQATLIDSDRALSALGEQSRSRLRAALETHGVTLLEQTRIDRLTEGEIHLEDGHVLLSDFTVGAAGARAYGWLGSSGLEQHDGALVVDSNLQTSDAHVFATGDCAHMAQTPRPKAGVYAVRQAPILFHNLRAMLSVGPLKDYHPQKDYLKLISMGGKTALADRNGRSFSGALLWRWKDHIDRKFMAKFDDLPVMAPPPLPRLRASGLEEALGAKPMCGGCGSKVGRDSLHRGLGSYTGAARADVTPLPGDDAAQLLTGGAIQVISTDHLRAFTEDPVTMTRITAQHALNDIWAMGARPQAATVTLILPRQTPDLQERLLGEIMSAADQEMTFAGVAIVGGHTSLGEELTLGFTITGLCASAPLTLAGAQEGDHLILTKPLGSGTILAAEMTGQARGLWVADALDLMCQSQRKAAEVLCAQAHAMTDVTGFGLLGHLQGMCEASHLGAEIRFDAIPTMCGAPELAEAGVRSTIFDDNAALLPGIGTAGARALLFDPQTSGGLLAAVPSDQSERLLDQLRNQGYCAAEIGVMRGAGEGIVLR</sequence>
<dbReference type="InterPro" id="IPR036676">
    <property type="entry name" value="PurM-like_C_sf"/>
</dbReference>
<feature type="domain" description="PurM-like N-terminal" evidence="6">
    <location>
        <begin position="429"/>
        <end position="537"/>
    </location>
</feature>
<dbReference type="InterPro" id="IPR036188">
    <property type="entry name" value="FAD/NAD-bd_sf"/>
</dbReference>
<protein>
    <submittedName>
        <fullName evidence="9">Selenophosphate synthase</fullName>
    </submittedName>
</protein>
<dbReference type="GO" id="GO:0016260">
    <property type="term" value="P:selenocysteine biosynthetic process"/>
    <property type="evidence" value="ECO:0007669"/>
    <property type="project" value="TreeGrafter"/>
</dbReference>
<keyword evidence="1" id="KW-0808">Transferase</keyword>
<reference evidence="9 10" key="1">
    <citation type="submission" date="2018-03" db="EMBL/GenBank/DDBJ databases">
        <title>Genomic Encyclopedia of Archaeal and Bacterial Type Strains, Phase II (KMG-II): from individual species to whole genera.</title>
        <authorList>
            <person name="Goeker M."/>
        </authorList>
    </citation>
    <scope>NUCLEOTIDE SEQUENCE [LARGE SCALE GENOMIC DNA]</scope>
    <source>
        <strain evidence="9 10">DSM 25328</strain>
    </source>
</reference>
<dbReference type="Pfam" id="PF00586">
    <property type="entry name" value="AIRS"/>
    <property type="match status" value="1"/>
</dbReference>
<evidence type="ECO:0000313" key="9">
    <source>
        <dbReference type="EMBL" id="PRZ45950.1"/>
    </source>
</evidence>
<dbReference type="Gene3D" id="3.90.650.10">
    <property type="entry name" value="PurM-like C-terminal domain"/>
    <property type="match status" value="1"/>
</dbReference>
<accession>A0A2T1ABI1</accession>
<keyword evidence="3" id="KW-0418">Kinase</keyword>